<feature type="region of interest" description="Disordered" evidence="1">
    <location>
        <begin position="1"/>
        <end position="23"/>
    </location>
</feature>
<gene>
    <name evidence="2" type="ORF">Cfor_00636</name>
</gene>
<evidence type="ECO:0000256" key="1">
    <source>
        <dbReference type="SAM" id="MobiDB-lite"/>
    </source>
</evidence>
<protein>
    <submittedName>
        <fullName evidence="2">Uncharacterized protein</fullName>
    </submittedName>
</protein>
<feature type="compositionally biased region" description="Basic and acidic residues" evidence="1">
    <location>
        <begin position="8"/>
        <end position="23"/>
    </location>
</feature>
<keyword evidence="3" id="KW-1185">Reference proteome</keyword>
<dbReference type="AlphaFoldDB" id="A0A6L2PSB9"/>
<feature type="non-terminal residue" evidence="2">
    <location>
        <position position="180"/>
    </location>
</feature>
<dbReference type="InParanoid" id="A0A6L2PSB9"/>
<sequence>MGVAYSTHRPDDNTSIKNGRDNLQDPYDDDRTVFRLFYECMAKNMSAGRWLLFLEKMMSLEDYFSEIHVPINCEFLVAQEQDVTKGGCSEVTLTEVFYVHRTRPLQTYRIGTWSSCDGVTWSTVPSDKGKGDLHGAVIQSGIYSVDVAKDIESCKDRTALKFCGQIEEIWHILQEILNFT</sequence>
<organism evidence="2 3">
    <name type="scientific">Coptotermes formosanus</name>
    <name type="common">Formosan subterranean termite</name>
    <dbReference type="NCBI Taxonomy" id="36987"/>
    <lineage>
        <taxon>Eukaryota</taxon>
        <taxon>Metazoa</taxon>
        <taxon>Ecdysozoa</taxon>
        <taxon>Arthropoda</taxon>
        <taxon>Hexapoda</taxon>
        <taxon>Insecta</taxon>
        <taxon>Pterygota</taxon>
        <taxon>Neoptera</taxon>
        <taxon>Polyneoptera</taxon>
        <taxon>Dictyoptera</taxon>
        <taxon>Blattodea</taxon>
        <taxon>Blattoidea</taxon>
        <taxon>Termitoidae</taxon>
        <taxon>Rhinotermitidae</taxon>
        <taxon>Coptotermes</taxon>
    </lineage>
</organism>
<evidence type="ECO:0000313" key="3">
    <source>
        <dbReference type="Proteomes" id="UP000502823"/>
    </source>
</evidence>
<comment type="caution">
    <text evidence="2">The sequence shown here is derived from an EMBL/GenBank/DDBJ whole genome shotgun (WGS) entry which is preliminary data.</text>
</comment>
<accession>A0A6L2PSB9</accession>
<name>A0A6L2PSB9_COPFO</name>
<evidence type="ECO:0000313" key="2">
    <source>
        <dbReference type="EMBL" id="GFG35094.1"/>
    </source>
</evidence>
<proteinExistence type="predicted"/>
<dbReference type="EMBL" id="BLKM01000524">
    <property type="protein sequence ID" value="GFG35094.1"/>
    <property type="molecule type" value="Genomic_DNA"/>
</dbReference>
<reference evidence="3" key="1">
    <citation type="submission" date="2020-01" db="EMBL/GenBank/DDBJ databases">
        <title>Draft genome sequence of the Termite Coptotermes fromosanus.</title>
        <authorList>
            <person name="Itakura S."/>
            <person name="Yosikawa Y."/>
            <person name="Umezawa K."/>
        </authorList>
    </citation>
    <scope>NUCLEOTIDE SEQUENCE [LARGE SCALE GENOMIC DNA]</scope>
</reference>
<dbReference type="Proteomes" id="UP000502823">
    <property type="component" value="Unassembled WGS sequence"/>
</dbReference>
<dbReference type="OrthoDB" id="8193391at2759"/>